<proteinExistence type="predicted"/>
<dbReference type="Proteomes" id="UP000421408">
    <property type="component" value="Unassembled WGS sequence"/>
</dbReference>
<dbReference type="RefSeq" id="WP_153118251.1">
    <property type="nucleotide sequence ID" value="NZ_CATKVS010000004.1"/>
</dbReference>
<keyword evidence="1" id="KW-0732">Signal</keyword>
<protein>
    <submittedName>
        <fullName evidence="2">Uncharacterized protein</fullName>
    </submittedName>
</protein>
<dbReference type="AlphaFoldDB" id="A0AA90UXL2"/>
<comment type="caution">
    <text evidence="2">The sequence shown here is derived from an EMBL/GenBank/DDBJ whole genome shotgun (WGS) entry which is preliminary data.</text>
</comment>
<evidence type="ECO:0000313" key="3">
    <source>
        <dbReference type="Proteomes" id="UP000421408"/>
    </source>
</evidence>
<feature type="signal peptide" evidence="1">
    <location>
        <begin position="1"/>
        <end position="19"/>
    </location>
</feature>
<gene>
    <name evidence="2" type="ORF">F7D74_02445</name>
</gene>
<accession>A0AA90UXL2</accession>
<organism evidence="2 3">
    <name type="scientific">Segatella copri</name>
    <dbReference type="NCBI Taxonomy" id="165179"/>
    <lineage>
        <taxon>Bacteria</taxon>
        <taxon>Pseudomonadati</taxon>
        <taxon>Bacteroidota</taxon>
        <taxon>Bacteroidia</taxon>
        <taxon>Bacteroidales</taxon>
        <taxon>Prevotellaceae</taxon>
        <taxon>Segatella</taxon>
    </lineage>
</organism>
<feature type="chain" id="PRO_5041709130" evidence="1">
    <location>
        <begin position="20"/>
        <end position="314"/>
    </location>
</feature>
<sequence>MKKLFTLVCGVLFAMFANAATLDIGEPNNNVKDGETVWYDATTKIITFHENWSYRPGWWLGSKDCSDYDDFVLEIENSDKVNVQVVVEYDAKGDDGKAICSTAMGTDNKITVPLNADHKNVVCQIYLQCVDGAPKTVTFKSAYFQNAVKQTEVELTLVEGHTILASEFDKYADDTKVKLSFENTTDPYASRNGWGIGGFANSDNWSPTYELKAADGKNFDIFVTVGDFKKAAKNGTDAYVDGEYHKGGVTFNIYNNCKLAHAYVLLEDNTPTNISNALVAPAAKNAPVYNLAGQQVGASYKGVVIKNGKKYVQK</sequence>
<dbReference type="EMBL" id="VZCC01000008">
    <property type="protein sequence ID" value="MQN82872.1"/>
    <property type="molecule type" value="Genomic_DNA"/>
</dbReference>
<name>A0AA90UXL2_9BACT</name>
<evidence type="ECO:0000313" key="2">
    <source>
        <dbReference type="EMBL" id="MQN82872.1"/>
    </source>
</evidence>
<reference evidence="3" key="1">
    <citation type="submission" date="2019-09" db="EMBL/GenBank/DDBJ databases">
        <title>Distinct polysaccharide growth profiles of human intestinal Prevotella copri isolates.</title>
        <authorList>
            <person name="Fehlner-Peach H."/>
            <person name="Magnabosco C."/>
            <person name="Raghavan V."/>
            <person name="Scher J.U."/>
            <person name="Tett A."/>
            <person name="Cox L.M."/>
            <person name="Gottsegen C."/>
            <person name="Watters A."/>
            <person name="Wiltshire- Gordon J.D."/>
            <person name="Segata N."/>
            <person name="Bonneau R."/>
            <person name="Littman D.R."/>
        </authorList>
    </citation>
    <scope>NUCLEOTIDE SEQUENCE [LARGE SCALE GENOMIC DNA]</scope>
    <source>
        <strain evidence="3">iAA108</strain>
    </source>
</reference>
<evidence type="ECO:0000256" key="1">
    <source>
        <dbReference type="SAM" id="SignalP"/>
    </source>
</evidence>